<keyword evidence="3" id="KW-1185">Reference proteome</keyword>
<feature type="transmembrane region" description="Helical" evidence="1">
    <location>
        <begin position="245"/>
        <end position="265"/>
    </location>
</feature>
<keyword evidence="1" id="KW-1133">Transmembrane helix</keyword>
<evidence type="ECO:0000313" key="3">
    <source>
        <dbReference type="Proteomes" id="UP000029273"/>
    </source>
</evidence>
<gene>
    <name evidence="2" type="ORF">Thpro_022237</name>
</gene>
<keyword evidence="1" id="KW-0812">Transmembrane</keyword>
<comment type="caution">
    <text evidence="2">The sequence shown here is derived from an EMBL/GenBank/DDBJ whole genome shotgun (WGS) entry which is preliminary data.</text>
</comment>
<dbReference type="AlphaFoldDB" id="A0A1A6C0A2"/>
<evidence type="ECO:0000256" key="1">
    <source>
        <dbReference type="SAM" id="Phobius"/>
    </source>
</evidence>
<feature type="transmembrane region" description="Helical" evidence="1">
    <location>
        <begin position="45"/>
        <end position="64"/>
    </location>
</feature>
<name>A0A1A6C0A2_9GAMM</name>
<sequence length="347" mass="38739">MSSAHAQSVPSGTCTVAARQRRTIRLLALIGLLWAAEGWREGSGLFALGTSALAILTLAFRSALRCDRARDRVAHCWTLFGLPLWVRGRTRLTSLKAVDLYGRTRSRQDTDGDVAVWTDYYTVLKGSPTLKLRATRNDYPNARRLAERLASGLDLPLRDHVLKGVRVRRPDELDLTLGERLRRAGEPPAPPASPPPPLRLLAGGGDALALRLPAQPLSWWGYLLAVAIPAFMFTIAWFAHANLLFLIASSAFTAYFAYTLLGSFFPRRLTLDARGVTVRWYLRRLHMPWQKLEEIGSTYDGIHLLGDRKHEVLPYQFDAESSAYVRNAIAYMAWRHDRPSATAHVGG</sequence>
<dbReference type="Proteomes" id="UP000029273">
    <property type="component" value="Unassembled WGS sequence"/>
</dbReference>
<keyword evidence="1" id="KW-0472">Membrane</keyword>
<dbReference type="RefSeq" id="WP_038091684.1">
    <property type="nucleotide sequence ID" value="NZ_JQSG02000006.1"/>
</dbReference>
<accession>A0A1A6C0A2</accession>
<proteinExistence type="predicted"/>
<reference evidence="2 3" key="1">
    <citation type="journal article" date="2014" name="Genome Announc.">
        <title>Draft Genome Sequence of the Iron-Oxidizing, Acidophilic, and Halotolerant 'Thiobacillus prosperus' Type Strain DSM 5130.</title>
        <authorList>
            <person name="Ossandon F.J."/>
            <person name="Cardenas J.P."/>
            <person name="Corbett M."/>
            <person name="Quatrini R."/>
            <person name="Holmes D.S."/>
            <person name="Watkin E."/>
        </authorList>
    </citation>
    <scope>NUCLEOTIDE SEQUENCE [LARGE SCALE GENOMIC DNA]</scope>
    <source>
        <strain evidence="2 3">DSM 5130</strain>
    </source>
</reference>
<organism evidence="2 3">
    <name type="scientific">Acidihalobacter prosperus</name>
    <dbReference type="NCBI Taxonomy" id="160660"/>
    <lineage>
        <taxon>Bacteria</taxon>
        <taxon>Pseudomonadati</taxon>
        <taxon>Pseudomonadota</taxon>
        <taxon>Gammaproteobacteria</taxon>
        <taxon>Chromatiales</taxon>
        <taxon>Ectothiorhodospiraceae</taxon>
        <taxon>Acidihalobacter</taxon>
    </lineage>
</organism>
<dbReference type="EMBL" id="JQSG02000006">
    <property type="protein sequence ID" value="OBS07987.1"/>
    <property type="molecule type" value="Genomic_DNA"/>
</dbReference>
<feature type="transmembrane region" description="Helical" evidence="1">
    <location>
        <begin position="219"/>
        <end position="239"/>
    </location>
</feature>
<protein>
    <submittedName>
        <fullName evidence="2">Uncharacterized protein</fullName>
    </submittedName>
</protein>
<evidence type="ECO:0000313" key="2">
    <source>
        <dbReference type="EMBL" id="OBS07987.1"/>
    </source>
</evidence>